<sequence>MSCHHNNIFDDTTFAFPRTGFWIVHVLGAFFLLLLGMRLAVRRAPLPIMAYRLFKLLRQ</sequence>
<organism evidence="2 3">
    <name type="scientific">Sporomusa malonica</name>
    <dbReference type="NCBI Taxonomy" id="112901"/>
    <lineage>
        <taxon>Bacteria</taxon>
        <taxon>Bacillati</taxon>
        <taxon>Bacillota</taxon>
        <taxon>Negativicutes</taxon>
        <taxon>Selenomonadales</taxon>
        <taxon>Sporomusaceae</taxon>
        <taxon>Sporomusa</taxon>
    </lineage>
</organism>
<dbReference type="AlphaFoldDB" id="A0A1W2BVN1"/>
<dbReference type="STRING" id="112901.SAMN04488500_108188"/>
<evidence type="ECO:0000256" key="1">
    <source>
        <dbReference type="SAM" id="Phobius"/>
    </source>
</evidence>
<accession>A0A1W2BVN1</accession>
<dbReference type="EMBL" id="FWXI01000008">
    <property type="protein sequence ID" value="SMC76814.1"/>
    <property type="molecule type" value="Genomic_DNA"/>
</dbReference>
<dbReference type="RefSeq" id="WP_084575884.1">
    <property type="nucleotide sequence ID" value="NZ_CP155572.1"/>
</dbReference>
<feature type="transmembrane region" description="Helical" evidence="1">
    <location>
        <begin position="20"/>
        <end position="41"/>
    </location>
</feature>
<reference evidence="2 3" key="1">
    <citation type="submission" date="2017-04" db="EMBL/GenBank/DDBJ databases">
        <authorList>
            <person name="Afonso C.L."/>
            <person name="Miller P.J."/>
            <person name="Scott M.A."/>
            <person name="Spackman E."/>
            <person name="Goraichik I."/>
            <person name="Dimitrov K.M."/>
            <person name="Suarez D.L."/>
            <person name="Swayne D.E."/>
        </authorList>
    </citation>
    <scope>NUCLEOTIDE SEQUENCE [LARGE SCALE GENOMIC DNA]</scope>
    <source>
        <strain evidence="2 3">DSM 5090</strain>
    </source>
</reference>
<dbReference type="OrthoDB" id="1683926at2"/>
<keyword evidence="1" id="KW-0812">Transmembrane</keyword>
<evidence type="ECO:0000313" key="3">
    <source>
        <dbReference type="Proteomes" id="UP000192738"/>
    </source>
</evidence>
<keyword evidence="1" id="KW-0472">Membrane</keyword>
<keyword evidence="1" id="KW-1133">Transmembrane helix</keyword>
<gene>
    <name evidence="2" type="ORF">SAMN04488500_108188</name>
</gene>
<dbReference type="Proteomes" id="UP000192738">
    <property type="component" value="Unassembled WGS sequence"/>
</dbReference>
<evidence type="ECO:0000313" key="2">
    <source>
        <dbReference type="EMBL" id="SMC76814.1"/>
    </source>
</evidence>
<name>A0A1W2BVN1_9FIRM</name>
<proteinExistence type="predicted"/>
<protein>
    <submittedName>
        <fullName evidence="2">Uncharacterized protein</fullName>
    </submittedName>
</protein>
<keyword evidence="3" id="KW-1185">Reference proteome</keyword>